<dbReference type="EMBL" id="ADCX01000004">
    <property type="protein sequence ID" value="EQW16341.1"/>
    <property type="molecule type" value="Genomic_DNA"/>
</dbReference>
<evidence type="ECO:0000313" key="2">
    <source>
        <dbReference type="EMBL" id="EQW16341.1"/>
    </source>
</evidence>
<proteinExistence type="predicted"/>
<dbReference type="AlphaFoldDB" id="W1MXD9"/>
<feature type="compositionally biased region" description="Basic and acidic residues" evidence="1">
    <location>
        <begin position="132"/>
        <end position="148"/>
    </location>
</feature>
<dbReference type="HOGENOM" id="CLU_1757545_0_0_11"/>
<protein>
    <submittedName>
        <fullName evidence="2">Uncharacterized protein</fullName>
    </submittedName>
</protein>
<evidence type="ECO:0000256" key="1">
    <source>
        <dbReference type="SAM" id="MobiDB-lite"/>
    </source>
</evidence>
<keyword evidence="3" id="KW-1185">Reference proteome</keyword>
<organism evidence="2 3">
    <name type="scientific">Scardovia inopinata F0304</name>
    <dbReference type="NCBI Taxonomy" id="641146"/>
    <lineage>
        <taxon>Bacteria</taxon>
        <taxon>Bacillati</taxon>
        <taxon>Actinomycetota</taxon>
        <taxon>Actinomycetes</taxon>
        <taxon>Bifidobacteriales</taxon>
        <taxon>Bifidobacteriaceae</taxon>
        <taxon>Scardovia</taxon>
    </lineage>
</organism>
<evidence type="ECO:0000313" key="3">
    <source>
        <dbReference type="Proteomes" id="UP000005777"/>
    </source>
</evidence>
<accession>W1MXD9</accession>
<dbReference type="Proteomes" id="UP000005777">
    <property type="component" value="Unassembled WGS sequence"/>
</dbReference>
<sequence length="148" mass="14718">MAAHVGRDLVQVGGGRVDERTYVGPRVDVVDEGAHPVGVAPCGVLVALPIEHEDRSADVGAHGVDEVVGFGGHVAAAGVVVEAEALASLSHAVVLAGHVPVGEAGALRGLDHGEVVVGGAGDGRRLPAAHVDSMHVGHSAGRDGEHGE</sequence>
<comment type="caution">
    <text evidence="2">The sequence shown here is derived from an EMBL/GenBank/DDBJ whole genome shotgun (WGS) entry which is preliminary data.</text>
</comment>
<feature type="region of interest" description="Disordered" evidence="1">
    <location>
        <begin position="127"/>
        <end position="148"/>
    </location>
</feature>
<name>W1MXD9_SCAIO</name>
<gene>
    <name evidence="2" type="ORF">HMPREF9020_01518</name>
</gene>
<reference evidence="2 3" key="1">
    <citation type="submission" date="2012-01" db="EMBL/GenBank/DDBJ databases">
        <title>The Genome Sequence of Scardovia inopinata F0304.</title>
        <authorList>
            <consortium name="The Broad Institute Genome Sequencing Platform"/>
            <person name="Earl A."/>
            <person name="Ward D."/>
            <person name="Feldgarden M."/>
            <person name="Gevers D."/>
            <person name="Izard J."/>
            <person name="Baranova O.V."/>
            <person name="Blanton J.M."/>
            <person name="Tanner A.C."/>
            <person name="Dewhirst F.E."/>
            <person name="Young S.K."/>
            <person name="Zeng Q."/>
            <person name="Gargeya S."/>
            <person name="Fitzgerald M."/>
            <person name="Haas B."/>
            <person name="Abouelleil A."/>
            <person name="Alvarado L."/>
            <person name="Arachchi H.M."/>
            <person name="Berlin A."/>
            <person name="Chapman S.B."/>
            <person name="Gearin G."/>
            <person name="Goldberg J."/>
            <person name="Griggs A."/>
            <person name="Gujja S."/>
            <person name="Hansen M."/>
            <person name="Heiman D."/>
            <person name="Howarth C."/>
            <person name="Larimer J."/>
            <person name="Lui A."/>
            <person name="MacDonald P.J."/>
            <person name="McCowen C."/>
            <person name="Montmayeur A."/>
            <person name="Murphy C."/>
            <person name="Neiman D."/>
            <person name="Pearson M."/>
            <person name="Priest M."/>
            <person name="Roberts A."/>
            <person name="Saif S."/>
            <person name="Shea T."/>
            <person name="Sisk P."/>
            <person name="Stolte C."/>
            <person name="Sykes S."/>
            <person name="Wortman J."/>
            <person name="Nusbaum C."/>
            <person name="Birren B."/>
        </authorList>
    </citation>
    <scope>NUCLEOTIDE SEQUENCE [LARGE SCALE GENOMIC DNA]</scope>
    <source>
        <strain evidence="2 3">F0304</strain>
    </source>
</reference>